<dbReference type="AlphaFoldDB" id="A0A4P7XKN0"/>
<proteinExistence type="predicted"/>
<accession>A0A4P7XKN0</accession>
<dbReference type="EMBL" id="CP031093">
    <property type="protein sequence ID" value="QCF27691.1"/>
    <property type="molecule type" value="Genomic_DNA"/>
</dbReference>
<protein>
    <recommendedName>
        <fullName evidence="1">DUF676 domain-containing protein</fullName>
    </recommendedName>
</protein>
<sequence>MPMSTPRPSFSLYRESLAIINGLLGDWLHHRGNPLALNMYLSGKPKTDAQCQRKICVLVHGLTETSSIWDYPKRRDTDYGALLARFEAFSPLYLHYNTGLGLRENGELLAAELERLVQDWPTPIDQLCLIGHSMGGLIIRAACEVGRSEQKPWLASVSECVYLGTPHLGAPLARLAHQGAQWLRRQELVPLQVAGELLDVRSTGICNLTSGCWDTLSPPTLVTGIRHFVASGSLHVASNARTDEIPGDALVPRSSARGPHSEVWGLAGEAHFAGVGHLRLAHHSDVYLQIAQWCRHQ</sequence>
<dbReference type="KEGG" id="hmi:soil367_18140"/>
<reference evidence="2 3" key="1">
    <citation type="submission" date="2018-07" db="EMBL/GenBank/DDBJ databases">
        <title>Marsedoiliclastica nanhaica gen. nov. sp. nov., a novel marine hydrocarbonoclastic bacterium isolated from an in-situ enriched hydrocarbon-degrading consortium in deep-sea sediment.</title>
        <authorList>
            <person name="Dong C."/>
            <person name="Ma T."/>
            <person name="Liu R."/>
            <person name="Shao Z."/>
        </authorList>
    </citation>
    <scope>NUCLEOTIDE SEQUENCE [LARGE SCALE GENOMIC DNA]</scope>
    <source>
        <strain evidence="3">soil36-7</strain>
    </source>
</reference>
<feature type="domain" description="DUF676" evidence="1">
    <location>
        <begin position="53"/>
        <end position="183"/>
    </location>
</feature>
<dbReference type="InterPro" id="IPR029058">
    <property type="entry name" value="AB_hydrolase_fold"/>
</dbReference>
<dbReference type="InterPro" id="IPR007751">
    <property type="entry name" value="DUF676_lipase-like"/>
</dbReference>
<keyword evidence="3" id="KW-1185">Reference proteome</keyword>
<dbReference type="OrthoDB" id="869379at2"/>
<evidence type="ECO:0000313" key="2">
    <source>
        <dbReference type="EMBL" id="QCF27691.1"/>
    </source>
</evidence>
<organism evidence="2 3">
    <name type="scientific">Hydrocarboniclastica marina</name>
    <dbReference type="NCBI Taxonomy" id="2259620"/>
    <lineage>
        <taxon>Bacteria</taxon>
        <taxon>Pseudomonadati</taxon>
        <taxon>Pseudomonadota</taxon>
        <taxon>Gammaproteobacteria</taxon>
        <taxon>Alteromonadales</taxon>
        <taxon>Alteromonadaceae</taxon>
        <taxon>Hydrocarboniclastica</taxon>
    </lineage>
</organism>
<name>A0A4P7XKN0_9ALTE</name>
<evidence type="ECO:0000313" key="3">
    <source>
        <dbReference type="Proteomes" id="UP000298049"/>
    </source>
</evidence>
<evidence type="ECO:0000259" key="1">
    <source>
        <dbReference type="Pfam" id="PF05057"/>
    </source>
</evidence>
<dbReference type="Proteomes" id="UP000298049">
    <property type="component" value="Chromosome"/>
</dbReference>
<dbReference type="SUPFAM" id="SSF53474">
    <property type="entry name" value="alpha/beta-Hydrolases"/>
    <property type="match status" value="1"/>
</dbReference>
<gene>
    <name evidence="2" type="ORF">soil367_18140</name>
</gene>
<dbReference type="Pfam" id="PF05057">
    <property type="entry name" value="DUF676"/>
    <property type="match status" value="1"/>
</dbReference>
<dbReference type="Gene3D" id="3.40.50.1820">
    <property type="entry name" value="alpha/beta hydrolase"/>
    <property type="match status" value="1"/>
</dbReference>